<keyword evidence="1" id="KW-0472">Membrane</keyword>
<evidence type="ECO:0000313" key="3">
    <source>
        <dbReference type="Proteomes" id="UP000320653"/>
    </source>
</evidence>
<reference evidence="2 3" key="1">
    <citation type="submission" date="2019-06" db="EMBL/GenBank/DDBJ databases">
        <title>Sorghum-associated microbial communities from plants grown in Nebraska, USA.</title>
        <authorList>
            <person name="Schachtman D."/>
        </authorList>
    </citation>
    <scope>NUCLEOTIDE SEQUENCE [LARGE SCALE GENOMIC DNA]</scope>
    <source>
        <strain evidence="2 3">1225</strain>
    </source>
</reference>
<accession>A0A561QH81</accession>
<dbReference type="Proteomes" id="UP000320653">
    <property type="component" value="Unassembled WGS sequence"/>
</dbReference>
<evidence type="ECO:0000256" key="1">
    <source>
        <dbReference type="SAM" id="Phobius"/>
    </source>
</evidence>
<keyword evidence="1" id="KW-0812">Transmembrane</keyword>
<gene>
    <name evidence="2" type="ORF">FHW37_10777</name>
</gene>
<organism evidence="2 3">
    <name type="scientific">Neorhizobium alkalisoli</name>
    <dbReference type="NCBI Taxonomy" id="528178"/>
    <lineage>
        <taxon>Bacteria</taxon>
        <taxon>Pseudomonadati</taxon>
        <taxon>Pseudomonadota</taxon>
        <taxon>Alphaproteobacteria</taxon>
        <taxon>Hyphomicrobiales</taxon>
        <taxon>Rhizobiaceae</taxon>
        <taxon>Rhizobium/Agrobacterium group</taxon>
        <taxon>Neorhizobium</taxon>
    </lineage>
</organism>
<comment type="caution">
    <text evidence="2">The sequence shown here is derived from an EMBL/GenBank/DDBJ whole genome shotgun (WGS) entry which is preliminary data.</text>
</comment>
<name>A0A561QH81_9HYPH</name>
<keyword evidence="3" id="KW-1185">Reference proteome</keyword>
<dbReference type="EMBL" id="VIWP01000007">
    <property type="protein sequence ID" value="TWF49711.1"/>
    <property type="molecule type" value="Genomic_DNA"/>
</dbReference>
<dbReference type="AlphaFoldDB" id="A0A561QH81"/>
<protein>
    <submittedName>
        <fullName evidence="2">Uncharacterized protein</fullName>
    </submittedName>
</protein>
<feature type="transmembrane region" description="Helical" evidence="1">
    <location>
        <begin position="57"/>
        <end position="75"/>
    </location>
</feature>
<keyword evidence="1" id="KW-1133">Transmembrane helix</keyword>
<evidence type="ECO:0000313" key="2">
    <source>
        <dbReference type="EMBL" id="TWF49711.1"/>
    </source>
</evidence>
<dbReference type="RefSeq" id="WP_145640944.1">
    <property type="nucleotide sequence ID" value="NZ_VIWP01000007.1"/>
</dbReference>
<proteinExistence type="predicted"/>
<sequence>MDLLIVIILVGACAVVGATMPDRRLGSRYTNLDYGQVYDKRLKPITRKAAFWMELRVLLLLIALVALIAFLWLILMA</sequence>